<dbReference type="PANTHER" id="PTHR10925:SF5">
    <property type="entry name" value="RNA CYTIDINE ACETYLTRANSFERASE"/>
    <property type="match status" value="1"/>
</dbReference>
<feature type="domain" description="Nucleoplasmin-like" evidence="1">
    <location>
        <begin position="93"/>
        <end position="157"/>
    </location>
</feature>
<keyword evidence="3" id="KW-1185">Reference proteome</keyword>
<dbReference type="Pfam" id="PF17800">
    <property type="entry name" value="NPL"/>
    <property type="match status" value="1"/>
</dbReference>
<evidence type="ECO:0000259" key="1">
    <source>
        <dbReference type="Pfam" id="PF17800"/>
    </source>
</evidence>
<name>A0ABD1UIM8_9LAMI</name>
<dbReference type="InterPro" id="IPR041232">
    <property type="entry name" value="NPL"/>
</dbReference>
<protein>
    <submittedName>
        <fullName evidence="2">UPF0202 protein</fullName>
    </submittedName>
</protein>
<evidence type="ECO:0000313" key="2">
    <source>
        <dbReference type="EMBL" id="KAL2524910.1"/>
    </source>
</evidence>
<comment type="caution">
    <text evidence="2">The sequence shown here is derived from an EMBL/GenBank/DDBJ whole genome shotgun (WGS) entry which is preliminary data.</text>
</comment>
<dbReference type="Proteomes" id="UP001604336">
    <property type="component" value="Unassembled WGS sequence"/>
</dbReference>
<sequence>MCNSSPAEMELFAGENQREIGHGCGRRFRAQKSRLRANNQNARVIARRRTARRRKWSCSPASTVRKPTDFVRAVRATKSPKRGDCFGAQEKRTASLGELKEKGNESVCLFATVDGKKLVLATLLTKMLPQIQLDMVFDRDFQLSHNWKNGSVYFYGNRRLFEVSRGKITAEGLELMAANKRHKLCVLLGPTNTWNSDKPIIFSVIQVYIEGKIDGMPYIRDRITPPYPMEFTLSWLGNPTLLGANIVNIYTSMGEAYDCTAVKLLSRYYNGDAAEDVLQEVPQLESHIFAQLQRRHWSVIHYLGVIIEMDLVLFDRWISYGFSLISISKYKDGRLACCMIKLLRDNEVRTNSRQGGISSRPLFNLSCDHFMYMLSTTSFVDPRFALRILDISRTPFTGTDRFEWHNPYSNENEIVEVLNYIISGCGREKALQYIPAIARFYFQRWLQNSLSSNQKLALLYLGLQGYSFERFREIINISEEELDLSLRKILEEGYDYLFQETPKLQAKFARKHKRLLRTAEQKKMIRLL</sequence>
<dbReference type="PANTHER" id="PTHR10925">
    <property type="entry name" value="N-ACETYLTRANSFERASE 10"/>
    <property type="match status" value="1"/>
</dbReference>
<dbReference type="Gene3D" id="2.60.120.340">
    <property type="entry name" value="Nucleoplasmin core domain"/>
    <property type="match status" value="1"/>
</dbReference>
<evidence type="ECO:0000313" key="3">
    <source>
        <dbReference type="Proteomes" id="UP001604336"/>
    </source>
</evidence>
<dbReference type="InterPro" id="IPR032672">
    <property type="entry name" value="TmcA/NAT10/Kre33"/>
</dbReference>
<reference evidence="3" key="1">
    <citation type="submission" date="2024-07" db="EMBL/GenBank/DDBJ databases">
        <title>Two chromosome-level genome assemblies of Korean endemic species Abeliophyllum distichum and Forsythia ovata (Oleaceae).</title>
        <authorList>
            <person name="Jang H."/>
        </authorList>
    </citation>
    <scope>NUCLEOTIDE SEQUENCE [LARGE SCALE GENOMIC DNA]</scope>
</reference>
<proteinExistence type="predicted"/>
<accession>A0ABD1UIM8</accession>
<dbReference type="AlphaFoldDB" id="A0ABD1UIM8"/>
<gene>
    <name evidence="2" type="ORF">Adt_09964</name>
</gene>
<dbReference type="EMBL" id="JBFOLK010000003">
    <property type="protein sequence ID" value="KAL2524910.1"/>
    <property type="molecule type" value="Genomic_DNA"/>
</dbReference>
<organism evidence="2 3">
    <name type="scientific">Abeliophyllum distichum</name>
    <dbReference type="NCBI Taxonomy" id="126358"/>
    <lineage>
        <taxon>Eukaryota</taxon>
        <taxon>Viridiplantae</taxon>
        <taxon>Streptophyta</taxon>
        <taxon>Embryophyta</taxon>
        <taxon>Tracheophyta</taxon>
        <taxon>Spermatophyta</taxon>
        <taxon>Magnoliopsida</taxon>
        <taxon>eudicotyledons</taxon>
        <taxon>Gunneridae</taxon>
        <taxon>Pentapetalae</taxon>
        <taxon>asterids</taxon>
        <taxon>lamiids</taxon>
        <taxon>Lamiales</taxon>
        <taxon>Oleaceae</taxon>
        <taxon>Forsythieae</taxon>
        <taxon>Abeliophyllum</taxon>
    </lineage>
</organism>